<feature type="transmembrane region" description="Helical" evidence="11">
    <location>
        <begin position="32"/>
        <end position="52"/>
    </location>
</feature>
<keyword evidence="13" id="KW-1185">Reference proteome</keyword>
<keyword evidence="6" id="KW-0865">Zymogen</keyword>
<dbReference type="PATRIC" id="fig|1300343.5.peg.2926"/>
<evidence type="ECO:0000256" key="1">
    <source>
        <dbReference type="ARBA" id="ARBA00022475"/>
    </source>
</evidence>
<dbReference type="KEGG" id="ddo:I597_2877"/>
<dbReference type="PANTHER" id="PTHR35809:SF1">
    <property type="entry name" value="ARCHAETIDYLSERINE DECARBOXYLASE PROENZYME-RELATED"/>
    <property type="match status" value="1"/>
</dbReference>
<evidence type="ECO:0000256" key="2">
    <source>
        <dbReference type="ARBA" id="ARBA00022516"/>
    </source>
</evidence>
<keyword evidence="10" id="KW-0670">Pyruvate</keyword>
<sequence>MFHKEGYKIIVIALVIFTGLILLANKFLEKNWLFYVVALVLGVLLYLTLQFFRNPDRTAPLDSNVITSPVDGKVVVIEEVYEAEYFKDKRLQVSVFMSPLNVHVTRYPSGGKIAYSKYHPGKYLVAWHPKSSTENERTTVVVSTEKFGDVLYRQIAGALAKRIINYAEEGQMVQQGEDSGFIRFGSRVDLYLPIGTKLDVELNQVVKGAQSVIASI</sequence>
<evidence type="ECO:0000256" key="8">
    <source>
        <dbReference type="ARBA" id="ARBA00023239"/>
    </source>
</evidence>
<name>A0A0A2GVP4_9FLAO</name>
<proteinExistence type="predicted"/>
<reference evidence="12 13" key="1">
    <citation type="submission" date="2014-10" db="EMBL/GenBank/DDBJ databases">
        <title>Draft genome sequence of the proteorhodopsin-containing marine bacterium Dokdonia donghaensis.</title>
        <authorList>
            <person name="Gomez-Consarnau L."/>
            <person name="Gonzalez J.M."/>
            <person name="Riedel T."/>
            <person name="Jaenicke S."/>
            <person name="Wagner-Doebler I."/>
            <person name="Fuhrman J.A."/>
        </authorList>
    </citation>
    <scope>NUCLEOTIDE SEQUENCE [LARGE SCALE GENOMIC DNA]</scope>
    <source>
        <strain evidence="12 13">DSW-1</strain>
    </source>
</reference>
<comment type="caution">
    <text evidence="12">The sequence shown here is derived from an EMBL/GenBank/DDBJ whole genome shotgun (WGS) entry which is preliminary data.</text>
</comment>
<evidence type="ECO:0000256" key="3">
    <source>
        <dbReference type="ARBA" id="ARBA00022793"/>
    </source>
</evidence>
<keyword evidence="11" id="KW-1133">Transmembrane helix</keyword>
<keyword evidence="11" id="KW-0812">Transmembrane</keyword>
<protein>
    <submittedName>
        <fullName evidence="12">Phosphatidylserine decarboxylase</fullName>
    </submittedName>
</protein>
<evidence type="ECO:0000313" key="13">
    <source>
        <dbReference type="Proteomes" id="UP000030140"/>
    </source>
</evidence>
<dbReference type="GO" id="GO:0004609">
    <property type="term" value="F:phosphatidylserine decarboxylase activity"/>
    <property type="evidence" value="ECO:0007669"/>
    <property type="project" value="InterPro"/>
</dbReference>
<dbReference type="InterPro" id="IPR003817">
    <property type="entry name" value="PS_Dcarbxylase"/>
</dbReference>
<keyword evidence="7" id="KW-0594">Phospholipid biosynthesis</keyword>
<evidence type="ECO:0000256" key="7">
    <source>
        <dbReference type="ARBA" id="ARBA00023209"/>
    </source>
</evidence>
<evidence type="ECO:0000256" key="5">
    <source>
        <dbReference type="ARBA" id="ARBA00023136"/>
    </source>
</evidence>
<dbReference type="AlphaFoldDB" id="A0A0A2GVP4"/>
<dbReference type="Pfam" id="PF02666">
    <property type="entry name" value="PS_Dcarbxylase"/>
    <property type="match status" value="1"/>
</dbReference>
<keyword evidence="3" id="KW-0210">Decarboxylase</keyword>
<keyword evidence="9" id="KW-1208">Phospholipid metabolism</keyword>
<evidence type="ECO:0000256" key="11">
    <source>
        <dbReference type="SAM" id="Phobius"/>
    </source>
</evidence>
<dbReference type="Proteomes" id="UP000030140">
    <property type="component" value="Unassembled WGS sequence"/>
</dbReference>
<dbReference type="RefSeq" id="WP_035325358.1">
    <property type="nucleotide sequence ID" value="NZ_CP015125.1"/>
</dbReference>
<gene>
    <name evidence="12" type="ORF">NV36_05520</name>
</gene>
<keyword evidence="5 11" id="KW-0472">Membrane</keyword>
<organism evidence="12 13">
    <name type="scientific">Dokdonia donghaensis DSW-1</name>
    <dbReference type="NCBI Taxonomy" id="1300343"/>
    <lineage>
        <taxon>Bacteria</taxon>
        <taxon>Pseudomonadati</taxon>
        <taxon>Bacteroidota</taxon>
        <taxon>Flavobacteriia</taxon>
        <taxon>Flavobacteriales</taxon>
        <taxon>Flavobacteriaceae</taxon>
        <taxon>Dokdonia</taxon>
    </lineage>
</organism>
<dbReference type="EMBL" id="JSAQ01000001">
    <property type="protein sequence ID" value="KGO06351.1"/>
    <property type="molecule type" value="Genomic_DNA"/>
</dbReference>
<keyword evidence="2" id="KW-0444">Lipid biosynthesis</keyword>
<keyword evidence="8" id="KW-0456">Lyase</keyword>
<keyword evidence="1" id="KW-1003">Cell membrane</keyword>
<dbReference type="OrthoDB" id="9790893at2"/>
<evidence type="ECO:0000256" key="9">
    <source>
        <dbReference type="ARBA" id="ARBA00023264"/>
    </source>
</evidence>
<feature type="transmembrane region" description="Helical" evidence="11">
    <location>
        <begin position="6"/>
        <end position="25"/>
    </location>
</feature>
<accession>A0A0A2GVP4</accession>
<dbReference type="PANTHER" id="PTHR35809">
    <property type="entry name" value="ARCHAETIDYLSERINE DECARBOXYLASE PROENZYME-RELATED"/>
    <property type="match status" value="1"/>
</dbReference>
<evidence type="ECO:0000256" key="10">
    <source>
        <dbReference type="ARBA" id="ARBA00023317"/>
    </source>
</evidence>
<dbReference type="InterPro" id="IPR033175">
    <property type="entry name" value="PSD-A"/>
</dbReference>
<evidence type="ECO:0000256" key="6">
    <source>
        <dbReference type="ARBA" id="ARBA00023145"/>
    </source>
</evidence>
<dbReference type="NCBIfam" id="NF003678">
    <property type="entry name" value="PRK05305.1-2"/>
    <property type="match status" value="1"/>
</dbReference>
<evidence type="ECO:0000313" key="12">
    <source>
        <dbReference type="EMBL" id="KGO06351.1"/>
    </source>
</evidence>
<keyword evidence="4" id="KW-0443">Lipid metabolism</keyword>
<dbReference type="GO" id="GO:0008654">
    <property type="term" value="P:phospholipid biosynthetic process"/>
    <property type="evidence" value="ECO:0007669"/>
    <property type="project" value="UniProtKB-KW"/>
</dbReference>
<evidence type="ECO:0000256" key="4">
    <source>
        <dbReference type="ARBA" id="ARBA00023098"/>
    </source>
</evidence>